<evidence type="ECO:0000256" key="8">
    <source>
        <dbReference type="SAM" id="MobiDB-lite"/>
    </source>
</evidence>
<dbReference type="Gene3D" id="4.10.240.10">
    <property type="entry name" value="Zn(2)-C6 fungal-type DNA-binding domain"/>
    <property type="match status" value="1"/>
</dbReference>
<dbReference type="AlphaFoldDB" id="A0A017S5L3"/>
<evidence type="ECO:0000256" key="1">
    <source>
        <dbReference type="ARBA" id="ARBA00004123"/>
    </source>
</evidence>
<dbReference type="STRING" id="1388766.A0A017S5L3"/>
<keyword evidence="6" id="KW-0804">Transcription</keyword>
<comment type="subcellular location">
    <subcellularLocation>
        <location evidence="1">Nucleus</location>
    </subcellularLocation>
</comment>
<keyword evidence="3" id="KW-0862">Zinc</keyword>
<dbReference type="CDD" id="cd00067">
    <property type="entry name" value="GAL4"/>
    <property type="match status" value="1"/>
</dbReference>
<dbReference type="SMART" id="SM00066">
    <property type="entry name" value="GAL4"/>
    <property type="match status" value="1"/>
</dbReference>
<dbReference type="Proteomes" id="UP000019804">
    <property type="component" value="Unassembled WGS sequence"/>
</dbReference>
<organism evidence="10 11">
    <name type="scientific">Aspergillus ruber (strain CBS 135680)</name>
    <dbReference type="NCBI Taxonomy" id="1388766"/>
    <lineage>
        <taxon>Eukaryota</taxon>
        <taxon>Fungi</taxon>
        <taxon>Dikarya</taxon>
        <taxon>Ascomycota</taxon>
        <taxon>Pezizomycotina</taxon>
        <taxon>Eurotiomycetes</taxon>
        <taxon>Eurotiomycetidae</taxon>
        <taxon>Eurotiales</taxon>
        <taxon>Aspergillaceae</taxon>
        <taxon>Aspergillus</taxon>
        <taxon>Aspergillus subgen. Aspergillus</taxon>
    </lineage>
</organism>
<keyword evidence="2" id="KW-0479">Metal-binding</keyword>
<dbReference type="GO" id="GO:0003677">
    <property type="term" value="F:DNA binding"/>
    <property type="evidence" value="ECO:0007669"/>
    <property type="project" value="UniProtKB-KW"/>
</dbReference>
<dbReference type="InterPro" id="IPR051615">
    <property type="entry name" value="Transcr_Regulatory_Elem"/>
</dbReference>
<dbReference type="GO" id="GO:0006351">
    <property type="term" value="P:DNA-templated transcription"/>
    <property type="evidence" value="ECO:0007669"/>
    <property type="project" value="InterPro"/>
</dbReference>
<evidence type="ECO:0000313" key="10">
    <source>
        <dbReference type="EMBL" id="EYE92111.1"/>
    </source>
</evidence>
<dbReference type="SUPFAM" id="SSF57701">
    <property type="entry name" value="Zn2/Cys6 DNA-binding domain"/>
    <property type="match status" value="1"/>
</dbReference>
<evidence type="ECO:0000259" key="9">
    <source>
        <dbReference type="PROSITE" id="PS50048"/>
    </source>
</evidence>
<dbReference type="InterPro" id="IPR001138">
    <property type="entry name" value="Zn2Cys6_DnaBD"/>
</dbReference>
<dbReference type="GO" id="GO:0008270">
    <property type="term" value="F:zinc ion binding"/>
    <property type="evidence" value="ECO:0007669"/>
    <property type="project" value="InterPro"/>
</dbReference>
<dbReference type="GO" id="GO:0000981">
    <property type="term" value="F:DNA-binding transcription factor activity, RNA polymerase II-specific"/>
    <property type="evidence" value="ECO:0007669"/>
    <property type="project" value="InterPro"/>
</dbReference>
<keyword evidence="4" id="KW-0805">Transcription regulation</keyword>
<dbReference type="GeneID" id="63700010"/>
<name>A0A017S5L3_ASPRC</name>
<evidence type="ECO:0000256" key="7">
    <source>
        <dbReference type="ARBA" id="ARBA00023242"/>
    </source>
</evidence>
<dbReference type="InterPro" id="IPR036864">
    <property type="entry name" value="Zn2-C6_fun-type_DNA-bd_sf"/>
</dbReference>
<reference evidence="11" key="1">
    <citation type="journal article" date="2014" name="Nat. Commun.">
        <title>Genomic adaptations of the halophilic Dead Sea filamentous fungus Eurotium rubrum.</title>
        <authorList>
            <person name="Kis-Papo T."/>
            <person name="Weig A.R."/>
            <person name="Riley R."/>
            <person name="Persoh D."/>
            <person name="Salamov A."/>
            <person name="Sun H."/>
            <person name="Lipzen A."/>
            <person name="Wasser S.P."/>
            <person name="Rambold G."/>
            <person name="Grigoriev I.V."/>
            <person name="Nevo E."/>
        </authorList>
    </citation>
    <scope>NUCLEOTIDE SEQUENCE [LARGE SCALE GENOMIC DNA]</scope>
    <source>
        <strain evidence="11">CBS 135680</strain>
    </source>
</reference>
<gene>
    <name evidence="10" type="ORF">EURHEDRAFT_463501</name>
</gene>
<dbReference type="PANTHER" id="PTHR31313:SF77">
    <property type="entry name" value="ZN(II)2CYS6 TRANSCRIPTION FACTOR (EUROFUNG)"/>
    <property type="match status" value="1"/>
</dbReference>
<dbReference type="Pfam" id="PF00172">
    <property type="entry name" value="Zn_clus"/>
    <property type="match status" value="1"/>
</dbReference>
<dbReference type="SMART" id="SM00906">
    <property type="entry name" value="Fungal_trans"/>
    <property type="match status" value="1"/>
</dbReference>
<feature type="compositionally biased region" description="Polar residues" evidence="8">
    <location>
        <begin position="126"/>
        <end position="139"/>
    </location>
</feature>
<evidence type="ECO:0000256" key="2">
    <source>
        <dbReference type="ARBA" id="ARBA00022723"/>
    </source>
</evidence>
<keyword evidence="11" id="KW-1185">Reference proteome</keyword>
<dbReference type="GO" id="GO:0005634">
    <property type="term" value="C:nucleus"/>
    <property type="evidence" value="ECO:0007669"/>
    <property type="project" value="UniProtKB-SubCell"/>
</dbReference>
<dbReference type="RefSeq" id="XP_040635799.1">
    <property type="nucleotide sequence ID" value="XM_040784886.1"/>
</dbReference>
<proteinExistence type="predicted"/>
<evidence type="ECO:0000313" key="11">
    <source>
        <dbReference type="Proteomes" id="UP000019804"/>
    </source>
</evidence>
<accession>A0A017S5L3</accession>
<protein>
    <recommendedName>
        <fullName evidence="9">Zn(2)-C6 fungal-type domain-containing protein</fullName>
    </recommendedName>
</protein>
<dbReference type="PROSITE" id="PS50048">
    <property type="entry name" value="ZN2_CY6_FUNGAL_2"/>
    <property type="match status" value="1"/>
</dbReference>
<dbReference type="InterPro" id="IPR007219">
    <property type="entry name" value="XnlR_reg_dom"/>
</dbReference>
<dbReference type="PANTHER" id="PTHR31313">
    <property type="entry name" value="TY1 ENHANCER ACTIVATOR"/>
    <property type="match status" value="1"/>
</dbReference>
<dbReference type="EMBL" id="KK088439">
    <property type="protein sequence ID" value="EYE92111.1"/>
    <property type="molecule type" value="Genomic_DNA"/>
</dbReference>
<feature type="region of interest" description="Disordered" evidence="8">
    <location>
        <begin position="100"/>
        <end position="150"/>
    </location>
</feature>
<dbReference type="PROSITE" id="PS00463">
    <property type="entry name" value="ZN2_CY6_FUNGAL_1"/>
    <property type="match status" value="1"/>
</dbReference>
<dbReference type="HOGENOM" id="CLU_007003_5_0_1"/>
<evidence type="ECO:0000256" key="5">
    <source>
        <dbReference type="ARBA" id="ARBA00023125"/>
    </source>
</evidence>
<sequence>MACLACRESKIKCDGGDPTCSNCANRNRDCRYQHVDKRRLPLRVAIELLSSRVDQLCHFIRDNGLQPPPMSEEKDTALTRILKILGLVDVNSTLAQHVAGSRRPSLATHEAESHSQGSSPVPIAATATNQSEGTEFQPSEPSPKPGSVEEVPSKFTAHYQASTAPLPENQNAEENSPGNILGAWDWDIGLGGSPNSSEMQHFFGSASPSGTLLAAIEDIPEAFSPVLSGNNTFVEGNSNAEDIEGLIDELSNRVGTLRIGPGGQTHFCGPTSNFNLADMPVSDTMEVHRKVHNNVSRCLDQLGTSAEVPASLEDHLINLYFSWQDPFVHVVNRRVYEEAKAKWLGMGDTPFYSEALRNAMCALGAAFEPRYYPTFVTFPKSLVDFFGDRAKSLLEIELDCPCVATIQAMVILSSHEIGNGKDARGWLYSGMATRLAFDLALHLDMSAYVSSGAITAIDADLRRTVFWAAYTVDHLLGFYLGRPCRTNMEDVTVSKPGDQENHWETGKWAPYVSPSSVNSDTGLLDCMEAVIQQQVTLCELMTPCGYILYGTSRISKEVLQELNEKIVAKLRIWKANLPSTLQINLSDHTSLYLPHVLLLHMQYYQNIIYAHRPWMSKGHLQPQPPKGPGYLHAREMCIQSAIAIAKILILYETRYTLRRINVSAVSITSSAVLFLLFAAVCKYPNREDNNIAIHLSTCFRALDEFTLSWQSARRAKDLLVQLQQQWEMRTRSSWRFPGRSNGGIMYTSQKQGRTSDWSNAVFSDLNKEQVRGTQHTDLELDGDLDWMLMADGQFLPENCEGGLYSLLPNSDILLPEHAS</sequence>
<keyword evidence="7" id="KW-0539">Nucleus</keyword>
<feature type="domain" description="Zn(2)-C6 fungal-type" evidence="9">
    <location>
        <begin position="2"/>
        <end position="32"/>
    </location>
</feature>
<evidence type="ECO:0000256" key="3">
    <source>
        <dbReference type="ARBA" id="ARBA00022833"/>
    </source>
</evidence>
<dbReference type="OrthoDB" id="2154091at2759"/>
<keyword evidence="5" id="KW-0238">DNA-binding</keyword>
<dbReference type="CDD" id="cd12148">
    <property type="entry name" value="fungal_TF_MHR"/>
    <property type="match status" value="1"/>
</dbReference>
<evidence type="ECO:0000256" key="6">
    <source>
        <dbReference type="ARBA" id="ARBA00023163"/>
    </source>
</evidence>
<evidence type="ECO:0000256" key="4">
    <source>
        <dbReference type="ARBA" id="ARBA00023015"/>
    </source>
</evidence>
<dbReference type="Pfam" id="PF04082">
    <property type="entry name" value="Fungal_trans"/>
    <property type="match status" value="1"/>
</dbReference>